<reference evidence="3" key="2">
    <citation type="journal article" date="2022" name="Microb. Genom.">
        <title>A chromosome-scale genome assembly of the tomato pathogen Cladosporium fulvum reveals a compartmentalized genome architecture and the presence of a dispensable chromosome.</title>
        <authorList>
            <person name="Zaccaron A.Z."/>
            <person name="Chen L.H."/>
            <person name="Samaras A."/>
            <person name="Stergiopoulos I."/>
        </authorList>
    </citation>
    <scope>NUCLEOTIDE SEQUENCE</scope>
    <source>
        <strain evidence="3">Race5_Kim</strain>
    </source>
</reference>
<dbReference type="Proteomes" id="UP000756132">
    <property type="component" value="Chromosome 13"/>
</dbReference>
<dbReference type="InterPro" id="IPR011009">
    <property type="entry name" value="Kinase-like_dom_sf"/>
</dbReference>
<dbReference type="Gene3D" id="1.10.510.10">
    <property type="entry name" value="Transferase(Phosphotransferase) domain 1"/>
    <property type="match status" value="2"/>
</dbReference>
<dbReference type="SUPFAM" id="SSF56112">
    <property type="entry name" value="Protein kinase-like (PK-like)"/>
    <property type="match status" value="1"/>
</dbReference>
<dbReference type="AlphaFoldDB" id="A0A9Q8PM76"/>
<feature type="region of interest" description="Disordered" evidence="1">
    <location>
        <begin position="524"/>
        <end position="594"/>
    </location>
</feature>
<reference evidence="3" key="1">
    <citation type="submission" date="2021-12" db="EMBL/GenBank/DDBJ databases">
        <authorList>
            <person name="Zaccaron A."/>
            <person name="Stergiopoulos I."/>
        </authorList>
    </citation>
    <scope>NUCLEOTIDE SEQUENCE</scope>
    <source>
        <strain evidence="3">Race5_Kim</strain>
    </source>
</reference>
<dbReference type="RefSeq" id="XP_047769467.1">
    <property type="nucleotide sequence ID" value="XM_047913681.1"/>
</dbReference>
<sequence>MKQQLSPARHRSGEQVKDPVTRLKEDFRQNLCVDHWLSGDNKFLPRNCLSKLLQIDRIKECMPTAEDTLIKLVADEATLVFATILRSNCGSYGSKLLLQSIVEMCLQHGLCDRRLPIPDVPTSEYDQEAIRATRPELQAFDYWGDDSWGIWESFYNTQWTFLAPTFTRARLEHTLPARTILPFTGYAEEVSSGNFGSVSKAYLHANHVEGFDELPGGKFCIAIKEFRQVASNATAGMSAQLAFRKEVDNLKKMNARKSSDQHPHLVSHIAAITLENDPEDTRANRYLIVSEWADGGDLRDFWKRPPGSFTKARTSQQRSAVIDQLRGLASAIGKLHNQKNAPSRAAALDDVGSGAAGVVFPEITINDKGTSGDALLNDDASNWRHGDLKPENILVFLDAVSTCGIWRIADVGLAKMHSQATARRRGVTGTQFGTVIYEPPDLMDNILDHDLQDTDAWGNAIRDVVTLIRDRLLVVHLEDRSLPPPHRVKADVLLKELEGIVEKAKATDSGAQYLHTPRKPIDGRTYDVDGILNASRRPGTTKSTYESRLLPGNQPRVHPSGSLSPLAGKDVPLHGGRNERDTVSTTIVSGNDLY</sequence>
<gene>
    <name evidence="3" type="ORF">CLAFUR5_14533</name>
</gene>
<dbReference type="EMBL" id="CP090175">
    <property type="protein sequence ID" value="UJO25101.1"/>
    <property type="molecule type" value="Genomic_DNA"/>
</dbReference>
<evidence type="ECO:0000313" key="4">
    <source>
        <dbReference type="Proteomes" id="UP000756132"/>
    </source>
</evidence>
<dbReference type="InterPro" id="IPR020635">
    <property type="entry name" value="Tyr_kinase_cat_dom"/>
</dbReference>
<organism evidence="3 4">
    <name type="scientific">Passalora fulva</name>
    <name type="common">Tomato leaf mold</name>
    <name type="synonym">Cladosporium fulvum</name>
    <dbReference type="NCBI Taxonomy" id="5499"/>
    <lineage>
        <taxon>Eukaryota</taxon>
        <taxon>Fungi</taxon>
        <taxon>Dikarya</taxon>
        <taxon>Ascomycota</taxon>
        <taxon>Pezizomycotina</taxon>
        <taxon>Dothideomycetes</taxon>
        <taxon>Dothideomycetidae</taxon>
        <taxon>Mycosphaerellales</taxon>
        <taxon>Mycosphaerellaceae</taxon>
        <taxon>Fulvia</taxon>
    </lineage>
</organism>
<dbReference type="OrthoDB" id="4062651at2759"/>
<dbReference type="GeneID" id="71994411"/>
<feature type="domain" description="Protein kinase" evidence="2">
    <location>
        <begin position="184"/>
        <end position="549"/>
    </location>
</feature>
<protein>
    <recommendedName>
        <fullName evidence="2">Protein kinase domain-containing protein</fullName>
    </recommendedName>
</protein>
<dbReference type="InterPro" id="IPR000719">
    <property type="entry name" value="Prot_kinase_dom"/>
</dbReference>
<dbReference type="GO" id="GO:0004713">
    <property type="term" value="F:protein tyrosine kinase activity"/>
    <property type="evidence" value="ECO:0007669"/>
    <property type="project" value="InterPro"/>
</dbReference>
<name>A0A9Q8PM76_PASFU</name>
<evidence type="ECO:0000259" key="2">
    <source>
        <dbReference type="PROSITE" id="PS50011"/>
    </source>
</evidence>
<dbReference type="SMART" id="SM00219">
    <property type="entry name" value="TyrKc"/>
    <property type="match status" value="1"/>
</dbReference>
<dbReference type="KEGG" id="ffu:CLAFUR5_14533"/>
<feature type="compositionally biased region" description="Polar residues" evidence="1">
    <location>
        <begin position="583"/>
        <end position="594"/>
    </location>
</feature>
<proteinExistence type="predicted"/>
<accession>A0A9Q8PM76</accession>
<evidence type="ECO:0000256" key="1">
    <source>
        <dbReference type="SAM" id="MobiDB-lite"/>
    </source>
</evidence>
<dbReference type="GO" id="GO:0004674">
    <property type="term" value="F:protein serine/threonine kinase activity"/>
    <property type="evidence" value="ECO:0007669"/>
    <property type="project" value="TreeGrafter"/>
</dbReference>
<dbReference type="GO" id="GO:0005524">
    <property type="term" value="F:ATP binding"/>
    <property type="evidence" value="ECO:0007669"/>
    <property type="project" value="InterPro"/>
</dbReference>
<evidence type="ECO:0000313" key="3">
    <source>
        <dbReference type="EMBL" id="UJO25101.1"/>
    </source>
</evidence>
<dbReference type="PROSITE" id="PS50011">
    <property type="entry name" value="PROTEIN_KINASE_DOM"/>
    <property type="match status" value="1"/>
</dbReference>
<dbReference type="PANTHER" id="PTHR24359">
    <property type="entry name" value="SERINE/THREONINE-PROTEIN KINASE SBK1"/>
    <property type="match status" value="1"/>
</dbReference>
<keyword evidence="4" id="KW-1185">Reference proteome</keyword>
<dbReference type="PANTHER" id="PTHR24359:SF1">
    <property type="entry name" value="INHIBITOR OF NUCLEAR FACTOR KAPPA-B KINASE EPSILON SUBUNIT HOMOLOG 1-RELATED"/>
    <property type="match status" value="1"/>
</dbReference>